<evidence type="ECO:0000256" key="1">
    <source>
        <dbReference type="SAM" id="MobiDB-lite"/>
    </source>
</evidence>
<feature type="region of interest" description="Disordered" evidence="1">
    <location>
        <begin position="41"/>
        <end position="104"/>
    </location>
</feature>
<feature type="region of interest" description="Disordered" evidence="1">
    <location>
        <begin position="191"/>
        <end position="250"/>
    </location>
</feature>
<feature type="compositionally biased region" description="Low complexity" evidence="1">
    <location>
        <begin position="194"/>
        <end position="206"/>
    </location>
</feature>
<keyword evidence="3" id="KW-1185">Reference proteome</keyword>
<feature type="compositionally biased region" description="Low complexity" evidence="1">
    <location>
        <begin position="68"/>
        <end position="79"/>
    </location>
</feature>
<evidence type="ECO:0000313" key="3">
    <source>
        <dbReference type="Proteomes" id="UP000298327"/>
    </source>
</evidence>
<dbReference type="OrthoDB" id="3259396at2759"/>
<dbReference type="Proteomes" id="UP000298327">
    <property type="component" value="Unassembled WGS sequence"/>
</dbReference>
<feature type="compositionally biased region" description="Basic and acidic residues" evidence="1">
    <location>
        <begin position="1"/>
        <end position="12"/>
    </location>
</feature>
<evidence type="ECO:0000313" key="2">
    <source>
        <dbReference type="EMBL" id="TFY53334.1"/>
    </source>
</evidence>
<proteinExistence type="predicted"/>
<feature type="compositionally biased region" description="Basic and acidic residues" evidence="1">
    <location>
        <begin position="207"/>
        <end position="218"/>
    </location>
</feature>
<dbReference type="AlphaFoldDB" id="A0A4Y9XSQ5"/>
<feature type="compositionally biased region" description="Basic residues" evidence="1">
    <location>
        <begin position="117"/>
        <end position="127"/>
    </location>
</feature>
<sequence>MPDVSLSHHDVFDDSDSFHSSLGAPRKPVILAGNALQLELDEPDNPFTTDDVLVSPYTSSPDTSPQRPRAAPTDAAANPAPTPTPPASSITGPAHNHLPVPVPVPVPARVRFRSRVRITSGLRHHRNRDPDARSIDSSGSDSPSSSISAPLRYHADDSVRGPLGQRLSVLAANAWQRRRLAAAVTQNGAVYASQHQGQDQPQGVPQPDERTALLDRRRTSPYVGARTGTGTGTDRQLGVGEDVGEDDDEQDEDAYLMARREEEDITFGRWPWRLFNRHVRVQLHIHIRV</sequence>
<feature type="compositionally biased region" description="Low complexity" evidence="1">
    <location>
        <begin position="135"/>
        <end position="148"/>
    </location>
</feature>
<organism evidence="2 3">
    <name type="scientific">Dentipellis fragilis</name>
    <dbReference type="NCBI Taxonomy" id="205917"/>
    <lineage>
        <taxon>Eukaryota</taxon>
        <taxon>Fungi</taxon>
        <taxon>Dikarya</taxon>
        <taxon>Basidiomycota</taxon>
        <taxon>Agaricomycotina</taxon>
        <taxon>Agaricomycetes</taxon>
        <taxon>Russulales</taxon>
        <taxon>Hericiaceae</taxon>
        <taxon>Dentipellis</taxon>
    </lineage>
</organism>
<dbReference type="EMBL" id="SEOQ01001168">
    <property type="protein sequence ID" value="TFY53334.1"/>
    <property type="molecule type" value="Genomic_DNA"/>
</dbReference>
<comment type="caution">
    <text evidence="2">The sequence shown here is derived from an EMBL/GenBank/DDBJ whole genome shotgun (WGS) entry which is preliminary data.</text>
</comment>
<feature type="region of interest" description="Disordered" evidence="1">
    <location>
        <begin position="1"/>
        <end position="26"/>
    </location>
</feature>
<feature type="region of interest" description="Disordered" evidence="1">
    <location>
        <begin position="117"/>
        <end position="150"/>
    </location>
</feature>
<gene>
    <name evidence="2" type="ORF">EVG20_g10161</name>
</gene>
<reference evidence="2 3" key="1">
    <citation type="submission" date="2019-02" db="EMBL/GenBank/DDBJ databases">
        <title>Genome sequencing of the rare red list fungi Dentipellis fragilis.</title>
        <authorList>
            <person name="Buettner E."/>
            <person name="Kellner H."/>
        </authorList>
    </citation>
    <scope>NUCLEOTIDE SEQUENCE [LARGE SCALE GENOMIC DNA]</scope>
    <source>
        <strain evidence="2 3">DSM 105465</strain>
    </source>
</reference>
<name>A0A4Y9XSQ5_9AGAM</name>
<feature type="compositionally biased region" description="Polar residues" evidence="1">
    <location>
        <begin position="56"/>
        <end position="66"/>
    </location>
</feature>
<accession>A0A4Y9XSQ5</accession>
<protein>
    <submittedName>
        <fullName evidence="2">Uncharacterized protein</fullName>
    </submittedName>
</protein>